<feature type="transmembrane region" description="Helical" evidence="5">
    <location>
        <begin position="149"/>
        <end position="170"/>
    </location>
</feature>
<dbReference type="EC" id="7.1.1.-" evidence="5"/>
<comment type="subunit">
    <text evidence="5">NDH-1 is composed of 14 different subunits. Subunits NuoA, H, J, K, L, M, N constitute the membrane sector of the complex.</text>
</comment>
<dbReference type="InterPro" id="IPR001750">
    <property type="entry name" value="ND/Mrp_TM"/>
</dbReference>
<dbReference type="Pfam" id="PF00361">
    <property type="entry name" value="Proton_antipo_M"/>
    <property type="match status" value="1"/>
</dbReference>
<evidence type="ECO:0000256" key="4">
    <source>
        <dbReference type="ARBA" id="ARBA00023136"/>
    </source>
</evidence>
<feature type="transmembrane region" description="Helical" evidence="5">
    <location>
        <begin position="439"/>
        <end position="460"/>
    </location>
</feature>
<feature type="transmembrane region" description="Helical" evidence="5">
    <location>
        <begin position="28"/>
        <end position="45"/>
    </location>
</feature>
<feature type="transmembrane region" description="Helical" evidence="5">
    <location>
        <begin position="289"/>
        <end position="310"/>
    </location>
</feature>
<evidence type="ECO:0000256" key="6">
    <source>
        <dbReference type="RuleBase" id="RU000320"/>
    </source>
</evidence>
<name>A0ABW6DHF8_9BACT</name>
<evidence type="ECO:0000256" key="3">
    <source>
        <dbReference type="ARBA" id="ARBA00022989"/>
    </source>
</evidence>
<feature type="transmembrane region" description="Helical" evidence="5">
    <location>
        <begin position="398"/>
        <end position="418"/>
    </location>
</feature>
<keyword evidence="5" id="KW-0520">NAD</keyword>
<dbReference type="InterPro" id="IPR010096">
    <property type="entry name" value="NADH-Q_OxRdtase_suN/2"/>
</dbReference>
<feature type="transmembrane region" description="Helical" evidence="5">
    <location>
        <begin position="316"/>
        <end position="338"/>
    </location>
</feature>
<keyword evidence="9" id="KW-1185">Reference proteome</keyword>
<feature type="transmembrane region" description="Helical" evidence="5">
    <location>
        <begin position="229"/>
        <end position="249"/>
    </location>
</feature>
<feature type="transmembrane region" description="Helical" evidence="5">
    <location>
        <begin position="190"/>
        <end position="208"/>
    </location>
</feature>
<keyword evidence="5" id="KW-1003">Cell membrane</keyword>
<organism evidence="8 9">
    <name type="scientific">Aquirufa esocilacus</name>
    <dbReference type="NCBI Taxonomy" id="3096513"/>
    <lineage>
        <taxon>Bacteria</taxon>
        <taxon>Pseudomonadati</taxon>
        <taxon>Bacteroidota</taxon>
        <taxon>Cytophagia</taxon>
        <taxon>Cytophagales</taxon>
        <taxon>Flectobacillaceae</taxon>
        <taxon>Aquirufa</taxon>
    </lineage>
</organism>
<dbReference type="HAMAP" id="MF_00445">
    <property type="entry name" value="NDH1_NuoN_1"/>
    <property type="match status" value="1"/>
</dbReference>
<dbReference type="NCBIfam" id="TIGR01770">
    <property type="entry name" value="NDH_I_N"/>
    <property type="match status" value="1"/>
</dbReference>
<evidence type="ECO:0000259" key="7">
    <source>
        <dbReference type="Pfam" id="PF00361"/>
    </source>
</evidence>
<evidence type="ECO:0000256" key="1">
    <source>
        <dbReference type="ARBA" id="ARBA00004127"/>
    </source>
</evidence>
<dbReference type="EMBL" id="JBBKXX010000002">
    <property type="protein sequence ID" value="MFD3408136.1"/>
    <property type="molecule type" value="Genomic_DNA"/>
</dbReference>
<keyword evidence="4 5" id="KW-0472">Membrane</keyword>
<dbReference type="PANTHER" id="PTHR22773">
    <property type="entry name" value="NADH DEHYDROGENASE"/>
    <property type="match status" value="1"/>
</dbReference>
<dbReference type="Proteomes" id="UP001598019">
    <property type="component" value="Unassembled WGS sequence"/>
</dbReference>
<keyword evidence="3 5" id="KW-1133">Transmembrane helix</keyword>
<keyword evidence="5" id="KW-0813">Transport</keyword>
<keyword evidence="5" id="KW-0874">Quinone</keyword>
<dbReference type="RefSeq" id="WP_377980563.1">
    <property type="nucleotide sequence ID" value="NZ_JBBKXX010000002.1"/>
</dbReference>
<evidence type="ECO:0000256" key="2">
    <source>
        <dbReference type="ARBA" id="ARBA00022692"/>
    </source>
</evidence>
<sequence>MTAIIALSLLGILNLFLGFWLSRKTIQAATLLFLTGSMVLTALDWNHEILWYGHMFHTTNTSISFSLIIQLAAFMVVSFSKGFGIDEEHTHPAEYYAILLFSVVGAILMVSFDHLIMFFVGLEILSVAMYVLTGSDKRNLRSNEAALKYFLMGSFATGILLFGITLVYGATRSFYLANIAVAIANTPPESTPVFLSIGVLLILVGFLFKISAAPFHFWTPDVYEGAPTIFTMFMSTVVKAASFAALFQLLSGPFGTMYGTWVYPIYYISMLTLLVGNITAVYQQSVKRMLAYSSISHAGYMLLTVSANQTTTPSTILYYSLSYTLATIVAFGVVMLVAEYQTGRTEKPENFSSFEGLAKQNPGLAFCFTIAMLSLAGIPLTAGFWGKFFVFSDIFTRHVYYPVILAIIMSAIGVYYYFKGIIAIYFKEGDIERIELPGLVKFAMWACTLGTLLVGVYPSIVKNLF</sequence>
<evidence type="ECO:0000313" key="8">
    <source>
        <dbReference type="EMBL" id="MFD3408136.1"/>
    </source>
</evidence>
<protein>
    <recommendedName>
        <fullName evidence="5">NADH-quinone oxidoreductase subunit N</fullName>
        <ecNumber evidence="5">7.1.1.-</ecNumber>
    </recommendedName>
    <alternativeName>
        <fullName evidence="5">NADH dehydrogenase I subunit N</fullName>
    </alternativeName>
    <alternativeName>
        <fullName evidence="5">NDH-1 subunit N</fullName>
    </alternativeName>
</protein>
<comment type="catalytic activity">
    <reaction evidence="5">
        <text>a quinone + NADH + 5 H(+)(in) = a quinol + NAD(+) + 4 H(+)(out)</text>
        <dbReference type="Rhea" id="RHEA:57888"/>
        <dbReference type="ChEBI" id="CHEBI:15378"/>
        <dbReference type="ChEBI" id="CHEBI:24646"/>
        <dbReference type="ChEBI" id="CHEBI:57540"/>
        <dbReference type="ChEBI" id="CHEBI:57945"/>
        <dbReference type="ChEBI" id="CHEBI:132124"/>
    </reaction>
</comment>
<feature type="domain" description="NADH:quinone oxidoreductase/Mrp antiporter transmembrane" evidence="7">
    <location>
        <begin position="114"/>
        <end position="412"/>
    </location>
</feature>
<feature type="transmembrane region" description="Helical" evidence="5">
    <location>
        <begin position="95"/>
        <end position="128"/>
    </location>
</feature>
<evidence type="ECO:0000256" key="5">
    <source>
        <dbReference type="HAMAP-Rule" id="MF_00445"/>
    </source>
</evidence>
<keyword evidence="2 5" id="KW-0812">Transmembrane</keyword>
<comment type="subcellular location">
    <subcellularLocation>
        <location evidence="5">Cell membrane</location>
        <topology evidence="5">Multi-pass membrane protein</topology>
    </subcellularLocation>
    <subcellularLocation>
        <location evidence="1">Endomembrane system</location>
        <topology evidence="1">Multi-pass membrane protein</topology>
    </subcellularLocation>
    <subcellularLocation>
        <location evidence="6">Membrane</location>
        <topology evidence="6">Multi-pass membrane protein</topology>
    </subcellularLocation>
</comment>
<proteinExistence type="inferred from homology"/>
<comment type="function">
    <text evidence="5">NDH-1 shuttles electrons from NADH, via FMN and iron-sulfur (Fe-S) centers, to quinones in the respiratory chain. The immediate electron acceptor for the enzyme in this species is believed to be a menaquinone. Couples the redox reaction to proton translocation (for every two electrons transferred, four hydrogen ions are translocated across the cytoplasmic membrane), and thus conserves the redox energy in a proton gradient.</text>
</comment>
<comment type="caution">
    <text evidence="8">The sequence shown here is derived from an EMBL/GenBank/DDBJ whole genome shotgun (WGS) entry which is preliminary data.</text>
</comment>
<comment type="similarity">
    <text evidence="5">Belongs to the complex I subunit 2 family.</text>
</comment>
<keyword evidence="5" id="KW-1278">Translocase</keyword>
<accession>A0ABW6DHF8</accession>
<feature type="transmembrane region" description="Helical" evidence="5">
    <location>
        <begin position="363"/>
        <end position="386"/>
    </location>
</feature>
<gene>
    <name evidence="5" type="primary">nuoN</name>
    <name evidence="8" type="ORF">SKC37_05680</name>
</gene>
<feature type="transmembrane region" description="Helical" evidence="5">
    <location>
        <begin position="261"/>
        <end position="282"/>
    </location>
</feature>
<reference evidence="8 9" key="1">
    <citation type="submission" date="2024-03" db="EMBL/GenBank/DDBJ databases">
        <title>Aquirufa genome sequencing.</title>
        <authorList>
            <person name="Pitt A."/>
            <person name="Hahn M.W."/>
        </authorList>
    </citation>
    <scope>NUCLEOTIDE SEQUENCE [LARGE SCALE GENOMIC DNA]</scope>
    <source>
        <strain evidence="8 9">HETE-83D</strain>
    </source>
</reference>
<evidence type="ECO:0000313" key="9">
    <source>
        <dbReference type="Proteomes" id="UP001598019"/>
    </source>
</evidence>
<feature type="transmembrane region" description="Helical" evidence="5">
    <location>
        <begin position="65"/>
        <end position="83"/>
    </location>
</feature>